<proteinExistence type="predicted"/>
<feature type="domain" description="Glycosyl transferase CAP10" evidence="3">
    <location>
        <begin position="174"/>
        <end position="462"/>
    </location>
</feature>
<dbReference type="PANTHER" id="PTHR12203">
    <property type="entry name" value="KDEL LYS-ASP-GLU-LEU CONTAINING - RELATED"/>
    <property type="match status" value="1"/>
</dbReference>
<dbReference type="RefSeq" id="XP_060293603.1">
    <property type="nucleotide sequence ID" value="XM_060438438.1"/>
</dbReference>
<feature type="region of interest" description="Disordered" evidence="1">
    <location>
        <begin position="369"/>
        <end position="394"/>
    </location>
</feature>
<keyword evidence="5" id="KW-1185">Reference proteome</keyword>
<dbReference type="InterPro" id="IPR051091">
    <property type="entry name" value="O-Glucosyltr/Glycosyltrsf_90"/>
</dbReference>
<dbReference type="InterPro" id="IPR006598">
    <property type="entry name" value="CAP10"/>
</dbReference>
<reference evidence="4" key="1">
    <citation type="submission" date="2023-06" db="EMBL/GenBank/DDBJ databases">
        <title>Genome-scale phylogeny and comparative genomics of the fungal order Sordariales.</title>
        <authorList>
            <consortium name="Lawrence Berkeley National Laboratory"/>
            <person name="Hensen N."/>
            <person name="Bonometti L."/>
            <person name="Westerberg I."/>
            <person name="Brannstrom I.O."/>
            <person name="Guillou S."/>
            <person name="Cros-Aarteil S."/>
            <person name="Calhoun S."/>
            <person name="Haridas S."/>
            <person name="Kuo A."/>
            <person name="Mondo S."/>
            <person name="Pangilinan J."/>
            <person name="Riley R."/>
            <person name="LaButti K."/>
            <person name="Andreopoulos B."/>
            <person name="Lipzen A."/>
            <person name="Chen C."/>
            <person name="Yanf M."/>
            <person name="Daum C."/>
            <person name="Ng V."/>
            <person name="Clum A."/>
            <person name="Steindorff A."/>
            <person name="Ohm R."/>
            <person name="Martin F."/>
            <person name="Silar P."/>
            <person name="Natvig D."/>
            <person name="Lalanne C."/>
            <person name="Gautier V."/>
            <person name="Ament-velasquez S.L."/>
            <person name="Kruys A."/>
            <person name="Hutchinson M.I."/>
            <person name="Powell A.J."/>
            <person name="Barry K."/>
            <person name="Miller A.N."/>
            <person name="Grigoriev I.V."/>
            <person name="Debuchy R."/>
            <person name="Gladieux P."/>
            <person name="Thoren M.H."/>
            <person name="Johannesson H."/>
        </authorList>
    </citation>
    <scope>NUCLEOTIDE SEQUENCE</scope>
    <source>
        <strain evidence="4">SMH2392-1A</strain>
    </source>
</reference>
<evidence type="ECO:0000259" key="3">
    <source>
        <dbReference type="SMART" id="SM00672"/>
    </source>
</evidence>
<dbReference type="EMBL" id="JAUIRO010000006">
    <property type="protein sequence ID" value="KAK0710299.1"/>
    <property type="molecule type" value="Genomic_DNA"/>
</dbReference>
<keyword evidence="2" id="KW-1133">Transmembrane helix</keyword>
<evidence type="ECO:0000313" key="5">
    <source>
        <dbReference type="Proteomes" id="UP001172101"/>
    </source>
</evidence>
<accession>A0AA40DNK4</accession>
<evidence type="ECO:0000313" key="4">
    <source>
        <dbReference type="EMBL" id="KAK0710299.1"/>
    </source>
</evidence>
<dbReference type="GeneID" id="85321708"/>
<dbReference type="Pfam" id="PF05686">
    <property type="entry name" value="Glyco_transf_90"/>
    <property type="match status" value="1"/>
</dbReference>
<dbReference type="SMART" id="SM00672">
    <property type="entry name" value="CAP10"/>
    <property type="match status" value="1"/>
</dbReference>
<feature type="transmembrane region" description="Helical" evidence="2">
    <location>
        <begin position="29"/>
        <end position="52"/>
    </location>
</feature>
<name>A0AA40DNK4_9PEZI</name>
<dbReference type="Proteomes" id="UP001172101">
    <property type="component" value="Unassembled WGS sequence"/>
</dbReference>
<evidence type="ECO:0000256" key="1">
    <source>
        <dbReference type="SAM" id="MobiDB-lite"/>
    </source>
</evidence>
<gene>
    <name evidence="4" type="ORF">B0T26DRAFT_653216</name>
</gene>
<organism evidence="4 5">
    <name type="scientific">Lasiosphaeria miniovina</name>
    <dbReference type="NCBI Taxonomy" id="1954250"/>
    <lineage>
        <taxon>Eukaryota</taxon>
        <taxon>Fungi</taxon>
        <taxon>Dikarya</taxon>
        <taxon>Ascomycota</taxon>
        <taxon>Pezizomycotina</taxon>
        <taxon>Sordariomycetes</taxon>
        <taxon>Sordariomycetidae</taxon>
        <taxon>Sordariales</taxon>
        <taxon>Lasiosphaeriaceae</taxon>
        <taxon>Lasiosphaeria</taxon>
    </lineage>
</organism>
<comment type="caution">
    <text evidence="4">The sequence shown here is derived from an EMBL/GenBank/DDBJ whole genome shotgun (WGS) entry which is preliminary data.</text>
</comment>
<dbReference type="PANTHER" id="PTHR12203:SF63">
    <property type="entry name" value="GLYCOSYL TRANSFERASE CAP10 DOMAIN-CONTAINING PROTEIN"/>
    <property type="match status" value="1"/>
</dbReference>
<sequence>MSQFVPPSAGDAGRPRQPFYPHRRWWKQAVALLFLCLVLNYLLLAPNFGFVLPHVDQRGYRVPGFSANHDSHVLPPPRVLNSPGLSENECKAAFPGLTKDIDNHVKLGPFVMTDRSAGLIEVRVKDRQVSLPLRLGGSPAIPNRQEFDTSADAFQARSATLQQIYRAIITSPSPLPETVVTINVHDQPFGAAWSYSRPAYAVPSAGAAPITRAFLMPHFSFWAWPQPFIGSLPRAAAAIDAIEASLPFSQKDARLVWRGTVGFNSAHHPTLREDLTKAAHGKPWADVEALRWDQGEGGANGTAMPSNALMVEDFCRHKYVLHTEGVTYSGRLPFLQMCRSVLLTPPLAWLQHTTHLVRPLFSADLGLEGGAGGSKSSETPAPRWTPSGGESTAWPKHFTPGEANAVFVSPDWSDLEATVAWLERHPDVAEGIAERQRDLFVGGGYFSLAAETCYWRALVRGWSTVVGARTLGEGGGMEERAVRWEEFVLRPR</sequence>
<dbReference type="AlphaFoldDB" id="A0AA40DNK4"/>
<keyword evidence="2" id="KW-0812">Transmembrane</keyword>
<keyword evidence="2" id="KW-0472">Membrane</keyword>
<evidence type="ECO:0000256" key="2">
    <source>
        <dbReference type="SAM" id="Phobius"/>
    </source>
</evidence>
<protein>
    <recommendedName>
        <fullName evidence="3">Glycosyl transferase CAP10 domain-containing protein</fullName>
    </recommendedName>
</protein>